<dbReference type="EMBL" id="SRLO01001149">
    <property type="protein sequence ID" value="TNN40908.1"/>
    <property type="molecule type" value="Genomic_DNA"/>
</dbReference>
<evidence type="ECO:0000313" key="2">
    <source>
        <dbReference type="Proteomes" id="UP000314294"/>
    </source>
</evidence>
<gene>
    <name evidence="1" type="ORF">EYF80_048925</name>
</gene>
<dbReference type="AlphaFoldDB" id="A0A4Z2FI68"/>
<reference evidence="1 2" key="1">
    <citation type="submission" date="2019-03" db="EMBL/GenBank/DDBJ databases">
        <title>First draft genome of Liparis tanakae, snailfish: a comprehensive survey of snailfish specific genes.</title>
        <authorList>
            <person name="Kim W."/>
            <person name="Song I."/>
            <person name="Jeong J.-H."/>
            <person name="Kim D."/>
            <person name="Kim S."/>
            <person name="Ryu S."/>
            <person name="Song J.Y."/>
            <person name="Lee S.K."/>
        </authorList>
    </citation>
    <scope>NUCLEOTIDE SEQUENCE [LARGE SCALE GENOMIC DNA]</scope>
    <source>
        <tissue evidence="1">Muscle</tissue>
    </source>
</reference>
<accession>A0A4Z2FI68</accession>
<proteinExistence type="predicted"/>
<dbReference type="Proteomes" id="UP000314294">
    <property type="component" value="Unassembled WGS sequence"/>
</dbReference>
<organism evidence="1 2">
    <name type="scientific">Liparis tanakae</name>
    <name type="common">Tanaka's snailfish</name>
    <dbReference type="NCBI Taxonomy" id="230148"/>
    <lineage>
        <taxon>Eukaryota</taxon>
        <taxon>Metazoa</taxon>
        <taxon>Chordata</taxon>
        <taxon>Craniata</taxon>
        <taxon>Vertebrata</taxon>
        <taxon>Euteleostomi</taxon>
        <taxon>Actinopterygii</taxon>
        <taxon>Neopterygii</taxon>
        <taxon>Teleostei</taxon>
        <taxon>Neoteleostei</taxon>
        <taxon>Acanthomorphata</taxon>
        <taxon>Eupercaria</taxon>
        <taxon>Perciformes</taxon>
        <taxon>Cottioidei</taxon>
        <taxon>Cottales</taxon>
        <taxon>Liparidae</taxon>
        <taxon>Liparis</taxon>
    </lineage>
</organism>
<keyword evidence="2" id="KW-1185">Reference proteome</keyword>
<evidence type="ECO:0000313" key="1">
    <source>
        <dbReference type="EMBL" id="TNN40908.1"/>
    </source>
</evidence>
<name>A0A4Z2FI68_9TELE</name>
<sequence>MLSLSVAFMERSTSRSQSSTFPVGLTGSDSFTSSPSPEYIDLGHMGDFLHVVLESELQAVR</sequence>
<protein>
    <submittedName>
        <fullName evidence="1">Uncharacterized protein</fullName>
    </submittedName>
</protein>
<comment type="caution">
    <text evidence="1">The sequence shown here is derived from an EMBL/GenBank/DDBJ whole genome shotgun (WGS) entry which is preliminary data.</text>
</comment>